<evidence type="ECO:0000256" key="7">
    <source>
        <dbReference type="PROSITE-ProRule" id="PRU01360"/>
    </source>
</evidence>
<keyword evidence="8" id="KW-0732">Signal</keyword>
<evidence type="ECO:0000256" key="6">
    <source>
        <dbReference type="ARBA" id="ARBA00023237"/>
    </source>
</evidence>
<comment type="similarity">
    <text evidence="7">Belongs to the TonB-dependent receptor family.</text>
</comment>
<keyword evidence="3 7" id="KW-1134">Transmembrane beta strand</keyword>
<gene>
    <name evidence="11" type="ORF">PQO05_11890</name>
</gene>
<dbReference type="Gene3D" id="2.60.40.1120">
    <property type="entry name" value="Carboxypeptidase-like, regulatory domain"/>
    <property type="match status" value="1"/>
</dbReference>
<evidence type="ECO:0000256" key="2">
    <source>
        <dbReference type="ARBA" id="ARBA00022448"/>
    </source>
</evidence>
<dbReference type="Pfam" id="PF14905">
    <property type="entry name" value="OMP_b-brl_3"/>
    <property type="match status" value="1"/>
</dbReference>
<dbReference type="Gene3D" id="2.40.170.20">
    <property type="entry name" value="TonB-dependent receptor, beta-barrel domain"/>
    <property type="match status" value="1"/>
</dbReference>
<evidence type="ECO:0000313" key="11">
    <source>
        <dbReference type="EMBL" id="WCT14637.1"/>
    </source>
</evidence>
<protein>
    <submittedName>
        <fullName evidence="11">TonB-dependent receptor</fullName>
    </submittedName>
</protein>
<evidence type="ECO:0000313" key="12">
    <source>
        <dbReference type="Proteomes" id="UP001216139"/>
    </source>
</evidence>
<evidence type="ECO:0000256" key="4">
    <source>
        <dbReference type="ARBA" id="ARBA00022692"/>
    </source>
</evidence>
<evidence type="ECO:0000256" key="5">
    <source>
        <dbReference type="ARBA" id="ARBA00023136"/>
    </source>
</evidence>
<keyword evidence="11" id="KW-0675">Receptor</keyword>
<evidence type="ECO:0000259" key="10">
    <source>
        <dbReference type="Pfam" id="PF14905"/>
    </source>
</evidence>
<feature type="chain" id="PRO_5046880667" evidence="8">
    <location>
        <begin position="20"/>
        <end position="936"/>
    </location>
</feature>
<dbReference type="InterPro" id="IPR037066">
    <property type="entry name" value="Plug_dom_sf"/>
</dbReference>
<evidence type="ECO:0000259" key="9">
    <source>
        <dbReference type="Pfam" id="PF07715"/>
    </source>
</evidence>
<dbReference type="RefSeq" id="WP_273633133.1">
    <property type="nucleotide sequence ID" value="NZ_CP117167.1"/>
</dbReference>
<accession>A0ABY7TGC6</accession>
<dbReference type="CDD" id="cd01347">
    <property type="entry name" value="ligand_gated_channel"/>
    <property type="match status" value="1"/>
</dbReference>
<evidence type="ECO:0000256" key="3">
    <source>
        <dbReference type="ARBA" id="ARBA00022452"/>
    </source>
</evidence>
<dbReference type="Pfam" id="PF13620">
    <property type="entry name" value="CarboxypepD_reg"/>
    <property type="match status" value="1"/>
</dbReference>
<dbReference type="Gene3D" id="2.170.130.10">
    <property type="entry name" value="TonB-dependent receptor, plug domain"/>
    <property type="match status" value="1"/>
</dbReference>
<dbReference type="InterPro" id="IPR039426">
    <property type="entry name" value="TonB-dep_rcpt-like"/>
</dbReference>
<proteinExistence type="inferred from homology"/>
<keyword evidence="2 7" id="KW-0813">Transport</keyword>
<dbReference type="PROSITE" id="PS52016">
    <property type="entry name" value="TONB_DEPENDENT_REC_3"/>
    <property type="match status" value="1"/>
</dbReference>
<dbReference type="InterPro" id="IPR041700">
    <property type="entry name" value="OMP_b-brl_3"/>
</dbReference>
<sequence>MKKLLPFLILLFYSAFVFAQGTATVKGLVVDKQNGEPMLGAAVTLKNKSGYSRSTGTGLDGTFTFKNVPEGDYEVEVKYVSYQKSETNFTLRANEVRPVRIQIEAKVNNLQDVSVTARANRESDQSARKLEQRADQVLNAVSAKTIEVSPDITVANVTQRVSGVSLERSNNGEGQYAIIRGMEKRYSYTLIDGYKLPSPDNKNRYVPLDIFPADIIERLEVYKSLTPSMEGDAIAGAINMSLKNAPDDFTVKVNLGTGLSQSVADNGFTKFGNNNVELRSPRINNGDNYIANRGDFSNNGQHFSDSKLPLGLIGGLSIGGRTKDKKFGALLAGSYQDTYKDTKGTFFDTEVDAVSNLPKVTDIQARTYSTEQQRTSVLGRFDYKFDTRNIVTLDAAYIDLAQNQYRYVSDTSLTLARTGIGQGRITEQPRSIRNVQKIYNFSLHGDHQLADNFRINWTGIYSKATANENRYTLNLVTSNTLQSNGTVLQAPLTVDASNGFAQAFAHNSDEDKSGYVNLIFTPTIANTKVEFSAGGMYRNKTRTSTFDNYILTLPITNATQVYNGNVDAINFELANNRQGTPGDALNYDFTENIGAAYGQFKFTVGKLQAVGGVRYEHTNQSWLDAEPITQPGKTGSIKYYDFLPSLNLKYMLTDKQNLRLSYYSAISRPNFYELVPHTSGDPDEDYQEVGNTNLKRATADNYDLRYEFFPKPLDQFLAGVFYKRIQNPIEYALVNSNSYKDLVLEAGNFGTATNYGLELDATKYINHFGIRANYSFTESRITTSKQQAYKDANGNNTIRMVDQTRPLQGQSKNLGNLSFLYKDAKSGLDAQLSAVYTGERINRVSVYLDNDIWQKAFVSLDFSAEKRLYKQLYIYAKATNLLNTPYKLFIKLPYPPLAPAGSSGQAIEYQEAGKDTFVRRDEYGQYYILGLHYKFY</sequence>
<dbReference type="PANTHER" id="PTHR40980:SF4">
    <property type="entry name" value="TONB-DEPENDENT RECEPTOR-LIKE BETA-BARREL DOMAIN-CONTAINING PROTEIN"/>
    <property type="match status" value="1"/>
</dbReference>
<evidence type="ECO:0000256" key="8">
    <source>
        <dbReference type="SAM" id="SignalP"/>
    </source>
</evidence>
<dbReference type="Pfam" id="PF07715">
    <property type="entry name" value="Plug"/>
    <property type="match status" value="1"/>
</dbReference>
<keyword evidence="5 7" id="KW-0472">Membrane</keyword>
<evidence type="ECO:0000256" key="1">
    <source>
        <dbReference type="ARBA" id="ARBA00004571"/>
    </source>
</evidence>
<organism evidence="11 12">
    <name type="scientific">Mucilaginibacter jinjuensis</name>
    <dbReference type="NCBI Taxonomy" id="1176721"/>
    <lineage>
        <taxon>Bacteria</taxon>
        <taxon>Pseudomonadati</taxon>
        <taxon>Bacteroidota</taxon>
        <taxon>Sphingobacteriia</taxon>
        <taxon>Sphingobacteriales</taxon>
        <taxon>Sphingobacteriaceae</taxon>
        <taxon>Mucilaginibacter</taxon>
    </lineage>
</organism>
<comment type="subcellular location">
    <subcellularLocation>
        <location evidence="1 7">Cell outer membrane</location>
        <topology evidence="1 7">Multi-pass membrane protein</topology>
    </subcellularLocation>
</comment>
<keyword evidence="6 7" id="KW-0998">Cell outer membrane</keyword>
<keyword evidence="4 7" id="KW-0812">Transmembrane</keyword>
<feature type="signal peptide" evidence="8">
    <location>
        <begin position="1"/>
        <end position="19"/>
    </location>
</feature>
<keyword evidence="12" id="KW-1185">Reference proteome</keyword>
<dbReference type="PANTHER" id="PTHR40980">
    <property type="entry name" value="PLUG DOMAIN-CONTAINING PROTEIN"/>
    <property type="match status" value="1"/>
</dbReference>
<dbReference type="SUPFAM" id="SSF56935">
    <property type="entry name" value="Porins"/>
    <property type="match status" value="1"/>
</dbReference>
<dbReference type="InterPro" id="IPR013784">
    <property type="entry name" value="Carb-bd-like_fold"/>
</dbReference>
<name>A0ABY7TGC6_9SPHI</name>
<feature type="domain" description="TonB-dependent receptor plug" evidence="9">
    <location>
        <begin position="134"/>
        <end position="237"/>
    </location>
</feature>
<feature type="domain" description="Outer membrane protein beta-barrel" evidence="10">
    <location>
        <begin position="570"/>
        <end position="885"/>
    </location>
</feature>
<reference evidence="11 12" key="1">
    <citation type="submission" date="2023-02" db="EMBL/GenBank/DDBJ databases">
        <title>Genome sequence of Mucilaginibacter jinjuensis strain KACC 16571.</title>
        <authorList>
            <person name="Kim S."/>
            <person name="Heo J."/>
            <person name="Kwon S.-W."/>
        </authorList>
    </citation>
    <scope>NUCLEOTIDE SEQUENCE [LARGE SCALE GENOMIC DNA]</scope>
    <source>
        <strain evidence="11 12">KACC 16571</strain>
    </source>
</reference>
<dbReference type="SUPFAM" id="SSF49452">
    <property type="entry name" value="Starch-binding domain-like"/>
    <property type="match status" value="1"/>
</dbReference>
<dbReference type="EMBL" id="CP117167">
    <property type="protein sequence ID" value="WCT14637.1"/>
    <property type="molecule type" value="Genomic_DNA"/>
</dbReference>
<dbReference type="InterPro" id="IPR012910">
    <property type="entry name" value="Plug_dom"/>
</dbReference>
<dbReference type="Proteomes" id="UP001216139">
    <property type="component" value="Chromosome"/>
</dbReference>
<dbReference type="InterPro" id="IPR036942">
    <property type="entry name" value="Beta-barrel_TonB_sf"/>
</dbReference>